<dbReference type="GO" id="GO:0005085">
    <property type="term" value="F:guanyl-nucleotide exchange factor activity"/>
    <property type="evidence" value="ECO:0007669"/>
    <property type="project" value="TreeGrafter"/>
</dbReference>
<dbReference type="PROSITE" id="PS50012">
    <property type="entry name" value="RCC1_3"/>
    <property type="match status" value="6"/>
</dbReference>
<evidence type="ECO:0008006" key="3">
    <source>
        <dbReference type="Google" id="ProtNLM"/>
    </source>
</evidence>
<dbReference type="Pfam" id="PF13540">
    <property type="entry name" value="RCC1_2"/>
    <property type="match status" value="6"/>
</dbReference>
<dbReference type="Gene3D" id="2.130.10.30">
    <property type="entry name" value="Regulator of chromosome condensation 1/beta-lactamase-inhibitor protein II"/>
    <property type="match status" value="2"/>
</dbReference>
<dbReference type="OrthoDB" id="8577868at2"/>
<dbReference type="NCBIfam" id="NF038114">
    <property type="entry name" value="rightmost"/>
    <property type="match status" value="1"/>
</dbReference>
<dbReference type="PANTHER" id="PTHR45982:SF1">
    <property type="entry name" value="REGULATOR OF CHROMOSOME CONDENSATION"/>
    <property type="match status" value="1"/>
</dbReference>
<dbReference type="PANTHER" id="PTHR45982">
    <property type="entry name" value="REGULATOR OF CHROMOSOME CONDENSATION"/>
    <property type="match status" value="1"/>
</dbReference>
<name>A0A3A3FUD3_9BURK</name>
<gene>
    <name evidence="1" type="ORF">D3871_06135</name>
</gene>
<dbReference type="Proteomes" id="UP000265955">
    <property type="component" value="Unassembled WGS sequence"/>
</dbReference>
<dbReference type="PROSITE" id="PS00626">
    <property type="entry name" value="RCC1_2"/>
    <property type="match status" value="2"/>
</dbReference>
<organism evidence="1 2">
    <name type="scientific">Noviherbaspirillum saxi</name>
    <dbReference type="NCBI Taxonomy" id="2320863"/>
    <lineage>
        <taxon>Bacteria</taxon>
        <taxon>Pseudomonadati</taxon>
        <taxon>Pseudomonadota</taxon>
        <taxon>Betaproteobacteria</taxon>
        <taxon>Burkholderiales</taxon>
        <taxon>Oxalobacteraceae</taxon>
        <taxon>Noviherbaspirillum</taxon>
    </lineage>
</organism>
<evidence type="ECO:0000313" key="2">
    <source>
        <dbReference type="Proteomes" id="UP000265955"/>
    </source>
</evidence>
<sequence>MSIRSDYSDYKVKDTVMLAANWVRHLSMKAFDKTSLKQCRPLFFRMRLLFIATALATGGISATQAQVLSPGTVTAWGRNDFGQSNVPAGLTGVAAIAAGFGHSLALKSDGTVVGWGFNCCGQVTIPAGLTGVTAIAAGTTHSLAAKNDGSVLGWGTNSFGQTTIPSGLTGVTAVAAGTSHSLALKSDGTVVAWGDNSTGQLNIPAGLTGVTAIAAGSFYNLALKSDGTVVGWGDNTFDQTNIPAGLTGVTAIAAGHGHGLARKSDGTVVGWGWNALGQINLPAGLTGVTAVAAGNHHSLAAKSDGTVVAWGSNTFGQTNLPAGLTGVTAIAAGGAGGGDHSLAANLGPATQPYTFIGFFEPVNNPEVINLGKAGRTYPVKWQLKNASGEFVSDLSAVKSITFKPSQCGSFTGDPTDSLEVVATGGTGLRYDVTSNQYIYNWKTPSVGCYTLFLTLDTDQVQSAYFNLSR</sequence>
<dbReference type="GO" id="GO:0005737">
    <property type="term" value="C:cytoplasm"/>
    <property type="evidence" value="ECO:0007669"/>
    <property type="project" value="TreeGrafter"/>
</dbReference>
<reference evidence="2" key="1">
    <citation type="submission" date="2018-09" db="EMBL/GenBank/DDBJ databases">
        <authorList>
            <person name="Zhu H."/>
        </authorList>
    </citation>
    <scope>NUCLEOTIDE SEQUENCE [LARGE SCALE GENOMIC DNA]</scope>
    <source>
        <strain evidence="2">K1R23-30</strain>
    </source>
</reference>
<dbReference type="InterPro" id="IPR009091">
    <property type="entry name" value="RCC1/BLIP-II"/>
</dbReference>
<dbReference type="InterPro" id="IPR051553">
    <property type="entry name" value="Ran_GTPase-activating"/>
</dbReference>
<dbReference type="AlphaFoldDB" id="A0A3A3FUD3"/>
<evidence type="ECO:0000313" key="1">
    <source>
        <dbReference type="EMBL" id="RJF98138.1"/>
    </source>
</evidence>
<accession>A0A3A3FUD3</accession>
<dbReference type="EMBL" id="QYUO01000001">
    <property type="protein sequence ID" value="RJF98138.1"/>
    <property type="molecule type" value="Genomic_DNA"/>
</dbReference>
<keyword evidence="2" id="KW-1185">Reference proteome</keyword>
<proteinExistence type="predicted"/>
<dbReference type="InterPro" id="IPR000408">
    <property type="entry name" value="Reg_chr_condens"/>
</dbReference>
<dbReference type="SUPFAM" id="SSF50985">
    <property type="entry name" value="RCC1/BLIP-II"/>
    <property type="match status" value="1"/>
</dbReference>
<protein>
    <recommendedName>
        <fullName evidence="3">Alpha-tubulin suppressor</fullName>
    </recommendedName>
</protein>
<comment type="caution">
    <text evidence="1">The sequence shown here is derived from an EMBL/GenBank/DDBJ whole genome shotgun (WGS) entry which is preliminary data.</text>
</comment>
<dbReference type="RefSeq" id="WP_119768083.1">
    <property type="nucleotide sequence ID" value="NZ_QYUO01000001.1"/>
</dbReference>